<proteinExistence type="predicted"/>
<dbReference type="KEGG" id="mshg:MSG_00085"/>
<protein>
    <submittedName>
        <fullName evidence="2">Uncharacterized protein</fullName>
    </submittedName>
</protein>
<evidence type="ECO:0000313" key="2">
    <source>
        <dbReference type="EMBL" id="BAX90252.1"/>
    </source>
</evidence>
<reference evidence="3" key="1">
    <citation type="submission" date="2017-06" db="EMBL/GenBank/DDBJ databases">
        <title>Complete Genome Sequence of Mycobacterium shigaense.</title>
        <authorList>
            <person name="Fukano H."/>
            <person name="Yoshida M."/>
            <person name="Kazumi Y."/>
            <person name="Ogura Y."/>
            <person name="Mitarai S."/>
            <person name="Hayashi T."/>
            <person name="Hoshino Y."/>
        </authorList>
    </citation>
    <scope>NUCLEOTIDE SEQUENCE [LARGE SCALE GENOMIC DNA]</scope>
    <source>
        <strain evidence="3">UN-152</strain>
    </source>
</reference>
<dbReference type="EMBL" id="AP018164">
    <property type="protein sequence ID" value="BAX90252.1"/>
    <property type="molecule type" value="Genomic_DNA"/>
</dbReference>
<organism evidence="2 3">
    <name type="scientific">Mycobacterium shigaense</name>
    <dbReference type="NCBI Taxonomy" id="722731"/>
    <lineage>
        <taxon>Bacteria</taxon>
        <taxon>Bacillati</taxon>
        <taxon>Actinomycetota</taxon>
        <taxon>Actinomycetes</taxon>
        <taxon>Mycobacteriales</taxon>
        <taxon>Mycobacteriaceae</taxon>
        <taxon>Mycobacterium</taxon>
        <taxon>Mycobacterium simiae complex</taxon>
    </lineage>
</organism>
<keyword evidence="3" id="KW-1185">Reference proteome</keyword>
<gene>
    <name evidence="2" type="ORF">MSG_00085</name>
</gene>
<name>A0A1Z4EBC2_9MYCO</name>
<dbReference type="AlphaFoldDB" id="A0A1Z4EBC2"/>
<evidence type="ECO:0000256" key="1">
    <source>
        <dbReference type="SAM" id="MobiDB-lite"/>
    </source>
</evidence>
<sequence>MPCQSSADGPNEAPSDSATVPTMTIAATRLRVMNSMIKKIRLNAAVAAIIRS</sequence>
<evidence type="ECO:0000313" key="3">
    <source>
        <dbReference type="Proteomes" id="UP000217736"/>
    </source>
</evidence>
<dbReference type="Proteomes" id="UP000217736">
    <property type="component" value="Chromosome"/>
</dbReference>
<accession>A0A1Z4EBC2</accession>
<feature type="region of interest" description="Disordered" evidence="1">
    <location>
        <begin position="1"/>
        <end position="20"/>
    </location>
</feature>